<dbReference type="AlphaFoldDB" id="A2XYN4"/>
<protein>
    <submittedName>
        <fullName evidence="1">Uncharacterized protein</fullName>
    </submittedName>
</protein>
<sequence>MERLKVQIDRHKMTKYSGHLEAIILWINNGTPMESGTLNNVLVGELNEGVAHHVALPFGGGVSVGAGG</sequence>
<dbReference type="Gramene" id="BGIOSGA014154-TA">
    <property type="protein sequence ID" value="BGIOSGA014154-PA"/>
    <property type="gene ID" value="BGIOSGA014154"/>
</dbReference>
<gene>
    <name evidence="1" type="ORF">OsI_17811</name>
</gene>
<proteinExistence type="predicted"/>
<evidence type="ECO:0000313" key="1">
    <source>
        <dbReference type="EMBL" id="EAY95944.1"/>
    </source>
</evidence>
<keyword evidence="2" id="KW-1185">Reference proteome</keyword>
<accession>A2XYN4</accession>
<evidence type="ECO:0000313" key="2">
    <source>
        <dbReference type="Proteomes" id="UP000007015"/>
    </source>
</evidence>
<reference evidence="1 2" key="1">
    <citation type="journal article" date="2005" name="PLoS Biol.">
        <title>The genomes of Oryza sativa: a history of duplications.</title>
        <authorList>
            <person name="Yu J."/>
            <person name="Wang J."/>
            <person name="Lin W."/>
            <person name="Li S."/>
            <person name="Li H."/>
            <person name="Zhou J."/>
            <person name="Ni P."/>
            <person name="Dong W."/>
            <person name="Hu S."/>
            <person name="Zeng C."/>
            <person name="Zhang J."/>
            <person name="Zhang Y."/>
            <person name="Li R."/>
            <person name="Xu Z."/>
            <person name="Li S."/>
            <person name="Li X."/>
            <person name="Zheng H."/>
            <person name="Cong L."/>
            <person name="Lin L."/>
            <person name="Yin J."/>
            <person name="Geng J."/>
            <person name="Li G."/>
            <person name="Shi J."/>
            <person name="Liu J."/>
            <person name="Lv H."/>
            <person name="Li J."/>
            <person name="Wang J."/>
            <person name="Deng Y."/>
            <person name="Ran L."/>
            <person name="Shi X."/>
            <person name="Wang X."/>
            <person name="Wu Q."/>
            <person name="Li C."/>
            <person name="Ren X."/>
            <person name="Wang J."/>
            <person name="Wang X."/>
            <person name="Li D."/>
            <person name="Liu D."/>
            <person name="Zhang X."/>
            <person name="Ji Z."/>
            <person name="Zhao W."/>
            <person name="Sun Y."/>
            <person name="Zhang Z."/>
            <person name="Bao J."/>
            <person name="Han Y."/>
            <person name="Dong L."/>
            <person name="Ji J."/>
            <person name="Chen P."/>
            <person name="Wu S."/>
            <person name="Liu J."/>
            <person name="Xiao Y."/>
            <person name="Bu D."/>
            <person name="Tan J."/>
            <person name="Yang L."/>
            <person name="Ye C."/>
            <person name="Zhang J."/>
            <person name="Xu J."/>
            <person name="Zhou Y."/>
            <person name="Yu Y."/>
            <person name="Zhang B."/>
            <person name="Zhuang S."/>
            <person name="Wei H."/>
            <person name="Liu B."/>
            <person name="Lei M."/>
            <person name="Yu H."/>
            <person name="Li Y."/>
            <person name="Xu H."/>
            <person name="Wei S."/>
            <person name="He X."/>
            <person name="Fang L."/>
            <person name="Zhang Z."/>
            <person name="Zhang Y."/>
            <person name="Huang X."/>
            <person name="Su Z."/>
            <person name="Tong W."/>
            <person name="Li J."/>
            <person name="Tong Z."/>
            <person name="Li S."/>
            <person name="Ye J."/>
            <person name="Wang L."/>
            <person name="Fang L."/>
            <person name="Lei T."/>
            <person name="Chen C."/>
            <person name="Chen H."/>
            <person name="Xu Z."/>
            <person name="Li H."/>
            <person name="Huang H."/>
            <person name="Zhang F."/>
            <person name="Xu H."/>
            <person name="Li N."/>
            <person name="Zhao C."/>
            <person name="Li S."/>
            <person name="Dong L."/>
            <person name="Huang Y."/>
            <person name="Li L."/>
            <person name="Xi Y."/>
            <person name="Qi Q."/>
            <person name="Li W."/>
            <person name="Zhang B."/>
            <person name="Hu W."/>
            <person name="Zhang Y."/>
            <person name="Tian X."/>
            <person name="Jiao Y."/>
            <person name="Liang X."/>
            <person name="Jin J."/>
            <person name="Gao L."/>
            <person name="Zheng W."/>
            <person name="Hao B."/>
            <person name="Liu S."/>
            <person name="Wang W."/>
            <person name="Yuan L."/>
            <person name="Cao M."/>
            <person name="McDermott J."/>
            <person name="Samudrala R."/>
            <person name="Wang J."/>
            <person name="Wong G.K."/>
            <person name="Yang H."/>
        </authorList>
    </citation>
    <scope>NUCLEOTIDE SEQUENCE [LARGE SCALE GENOMIC DNA]</scope>
    <source>
        <strain evidence="2">cv. 93-11</strain>
    </source>
</reference>
<name>A2XYN4_ORYSI</name>
<dbReference type="HOGENOM" id="CLU_2798502_0_0_1"/>
<dbReference type="Proteomes" id="UP000007015">
    <property type="component" value="Chromosome 4"/>
</dbReference>
<organism evidence="1 2">
    <name type="scientific">Oryza sativa subsp. indica</name>
    <name type="common">Rice</name>
    <dbReference type="NCBI Taxonomy" id="39946"/>
    <lineage>
        <taxon>Eukaryota</taxon>
        <taxon>Viridiplantae</taxon>
        <taxon>Streptophyta</taxon>
        <taxon>Embryophyta</taxon>
        <taxon>Tracheophyta</taxon>
        <taxon>Spermatophyta</taxon>
        <taxon>Magnoliopsida</taxon>
        <taxon>Liliopsida</taxon>
        <taxon>Poales</taxon>
        <taxon>Poaceae</taxon>
        <taxon>BOP clade</taxon>
        <taxon>Oryzoideae</taxon>
        <taxon>Oryzeae</taxon>
        <taxon>Oryzinae</taxon>
        <taxon>Oryza</taxon>
        <taxon>Oryza sativa</taxon>
    </lineage>
</organism>
<dbReference type="EMBL" id="CM000129">
    <property type="protein sequence ID" value="EAY95944.1"/>
    <property type="molecule type" value="Genomic_DNA"/>
</dbReference>